<feature type="compositionally biased region" description="Basic and acidic residues" evidence="1">
    <location>
        <begin position="189"/>
        <end position="202"/>
    </location>
</feature>
<evidence type="ECO:0000313" key="3">
    <source>
        <dbReference type="EMBL" id="KAF9889211.1"/>
    </source>
</evidence>
<feature type="transmembrane region" description="Helical" evidence="2">
    <location>
        <begin position="21"/>
        <end position="46"/>
    </location>
</feature>
<feature type="compositionally biased region" description="Basic and acidic residues" evidence="1">
    <location>
        <begin position="128"/>
        <end position="138"/>
    </location>
</feature>
<feature type="transmembrane region" description="Helical" evidence="2">
    <location>
        <begin position="58"/>
        <end position="76"/>
    </location>
</feature>
<feature type="compositionally biased region" description="Polar residues" evidence="1">
    <location>
        <begin position="115"/>
        <end position="127"/>
    </location>
</feature>
<keyword evidence="4" id="KW-1185">Reference proteome</keyword>
<dbReference type="Proteomes" id="UP001194746">
    <property type="component" value="Unassembled WGS sequence"/>
</dbReference>
<keyword evidence="2" id="KW-1133">Transmembrane helix</keyword>
<keyword evidence="2" id="KW-0472">Membrane</keyword>
<organism evidence="3 4">
    <name type="scientific">Aspergillus nanangensis</name>
    <dbReference type="NCBI Taxonomy" id="2582783"/>
    <lineage>
        <taxon>Eukaryota</taxon>
        <taxon>Fungi</taxon>
        <taxon>Dikarya</taxon>
        <taxon>Ascomycota</taxon>
        <taxon>Pezizomycotina</taxon>
        <taxon>Eurotiomycetes</taxon>
        <taxon>Eurotiomycetidae</taxon>
        <taxon>Eurotiales</taxon>
        <taxon>Aspergillaceae</taxon>
        <taxon>Aspergillus</taxon>
        <taxon>Aspergillus subgen. Circumdati</taxon>
    </lineage>
</organism>
<feature type="region of interest" description="Disordered" evidence="1">
    <location>
        <begin position="105"/>
        <end position="234"/>
    </location>
</feature>
<evidence type="ECO:0000256" key="2">
    <source>
        <dbReference type="SAM" id="Phobius"/>
    </source>
</evidence>
<protein>
    <submittedName>
        <fullName evidence="3">Uncharacterized protein</fullName>
    </submittedName>
</protein>
<dbReference type="AlphaFoldDB" id="A0AAD4GU16"/>
<gene>
    <name evidence="3" type="ORF">FE257_007524</name>
</gene>
<keyword evidence="2" id="KW-0812">Transmembrane</keyword>
<dbReference type="EMBL" id="VCAU01000038">
    <property type="protein sequence ID" value="KAF9889211.1"/>
    <property type="molecule type" value="Genomic_DNA"/>
</dbReference>
<evidence type="ECO:0000256" key="1">
    <source>
        <dbReference type="SAM" id="MobiDB-lite"/>
    </source>
</evidence>
<comment type="caution">
    <text evidence="3">The sequence shown here is derived from an EMBL/GenBank/DDBJ whole genome shotgun (WGS) entry which is preliminary data.</text>
</comment>
<accession>A0AAD4GU16</accession>
<reference evidence="3" key="2">
    <citation type="submission" date="2020-02" db="EMBL/GenBank/DDBJ databases">
        <authorList>
            <person name="Gilchrist C.L.M."/>
            <person name="Chooi Y.-H."/>
        </authorList>
    </citation>
    <scope>NUCLEOTIDE SEQUENCE</scope>
    <source>
        <strain evidence="3">MST-FP2251</strain>
    </source>
</reference>
<sequence length="234" mass="26092">MKTVSRPMHLLGLITGVVDSAIAPVIPIYLYSTLEILISVTLFTLTSGGSLDVSFPKVALYPDLPIALVPLVFYLFKQWSPHKTPEPGSFVCKEEILDQEEDNMNHTRVGDDDSTNTVGQSGGNTSNMDDRETTETRQKPKTQHHVVHEEDDDLGMRRNELAVWPSLTPNPGPGRREQKKPQVYWDPGMKNDTRGWVKEHHSGSVQVEVEVDPSTSSVPPPWELGNASARSRLR</sequence>
<name>A0AAD4GU16_ASPNN</name>
<reference evidence="3" key="1">
    <citation type="journal article" date="2019" name="Beilstein J. Org. Chem.">
        <title>Nanangenines: drimane sesquiterpenoids as the dominant metabolite cohort of a novel Australian fungus, Aspergillus nanangensis.</title>
        <authorList>
            <person name="Lacey H.J."/>
            <person name="Gilchrist C.L.M."/>
            <person name="Crombie A."/>
            <person name="Kalaitzis J.A."/>
            <person name="Vuong D."/>
            <person name="Rutledge P.J."/>
            <person name="Turner P."/>
            <person name="Pitt J.I."/>
            <person name="Lacey E."/>
            <person name="Chooi Y.H."/>
            <person name="Piggott A.M."/>
        </authorList>
    </citation>
    <scope>NUCLEOTIDE SEQUENCE</scope>
    <source>
        <strain evidence="3">MST-FP2251</strain>
    </source>
</reference>
<proteinExistence type="predicted"/>
<evidence type="ECO:0000313" key="4">
    <source>
        <dbReference type="Proteomes" id="UP001194746"/>
    </source>
</evidence>